<feature type="non-terminal residue" evidence="1">
    <location>
        <position position="1"/>
    </location>
</feature>
<gene>
    <name evidence="1" type="ORF">FKW44_003643</name>
</gene>
<proteinExistence type="predicted"/>
<keyword evidence="2" id="KW-1185">Reference proteome</keyword>
<dbReference type="AlphaFoldDB" id="A0A7T8QX55"/>
<evidence type="ECO:0000313" key="1">
    <source>
        <dbReference type="EMBL" id="QQP58355.1"/>
    </source>
</evidence>
<dbReference type="EMBL" id="CP045891">
    <property type="protein sequence ID" value="QQP58355.1"/>
    <property type="molecule type" value="Genomic_DNA"/>
</dbReference>
<sequence length="79" mass="9373">KTLFQMEKRKNLSKCRLHQRIIYGDLAGIELSILWKFLNSRWICSLWNKDYGLFVLMPDHLGGRGIQYDNEPSKRFADV</sequence>
<protein>
    <submittedName>
        <fullName evidence="1">Uncharacterized protein</fullName>
    </submittedName>
</protein>
<evidence type="ECO:0000313" key="2">
    <source>
        <dbReference type="Proteomes" id="UP000595437"/>
    </source>
</evidence>
<organism evidence="1 2">
    <name type="scientific">Caligus rogercresseyi</name>
    <name type="common">Sea louse</name>
    <dbReference type="NCBI Taxonomy" id="217165"/>
    <lineage>
        <taxon>Eukaryota</taxon>
        <taxon>Metazoa</taxon>
        <taxon>Ecdysozoa</taxon>
        <taxon>Arthropoda</taxon>
        <taxon>Crustacea</taxon>
        <taxon>Multicrustacea</taxon>
        <taxon>Hexanauplia</taxon>
        <taxon>Copepoda</taxon>
        <taxon>Siphonostomatoida</taxon>
        <taxon>Caligidae</taxon>
        <taxon>Caligus</taxon>
    </lineage>
</organism>
<accession>A0A7T8QX55</accession>
<reference evidence="2" key="1">
    <citation type="submission" date="2021-01" db="EMBL/GenBank/DDBJ databases">
        <title>Caligus Genome Assembly.</title>
        <authorList>
            <person name="Gallardo-Escarate C."/>
        </authorList>
    </citation>
    <scope>NUCLEOTIDE SEQUENCE [LARGE SCALE GENOMIC DNA]</scope>
</reference>
<name>A0A7T8QX55_CALRO</name>
<dbReference type="Proteomes" id="UP000595437">
    <property type="component" value="Chromosome 2"/>
</dbReference>